<name>A0AA86HYB6_PRIMG</name>
<dbReference type="InterPro" id="IPR036163">
    <property type="entry name" value="HMA_dom_sf"/>
</dbReference>
<dbReference type="GO" id="GO:0046872">
    <property type="term" value="F:metal ion binding"/>
    <property type="evidence" value="ECO:0007669"/>
    <property type="project" value="UniProtKB-KW"/>
</dbReference>
<accession>A0AA86HYB6</accession>
<dbReference type="FunFam" id="3.40.1110.10:FF:000066">
    <property type="entry name" value="Cadmium-translocating P-type ATPase"/>
    <property type="match status" value="1"/>
</dbReference>
<keyword evidence="14 19" id="KW-1133">Transmembrane helix</keyword>
<dbReference type="InterPro" id="IPR059000">
    <property type="entry name" value="ATPase_P-type_domA"/>
</dbReference>
<evidence type="ECO:0000256" key="14">
    <source>
        <dbReference type="ARBA" id="ARBA00022989"/>
    </source>
</evidence>
<proteinExistence type="inferred from homology"/>
<dbReference type="InterPro" id="IPR008250">
    <property type="entry name" value="ATPase_P-typ_transduc_dom_A_sf"/>
</dbReference>
<evidence type="ECO:0000256" key="19">
    <source>
        <dbReference type="RuleBase" id="RU362081"/>
    </source>
</evidence>
<dbReference type="SFLD" id="SFLDS00003">
    <property type="entry name" value="Haloacid_Dehalogenase"/>
    <property type="match status" value="1"/>
</dbReference>
<dbReference type="GO" id="GO:0005524">
    <property type="term" value="F:ATP binding"/>
    <property type="evidence" value="ECO:0007669"/>
    <property type="project" value="UniProtKB-UniRule"/>
</dbReference>
<evidence type="ECO:0000256" key="7">
    <source>
        <dbReference type="ARBA" id="ARBA00022692"/>
    </source>
</evidence>
<evidence type="ECO:0000256" key="10">
    <source>
        <dbReference type="ARBA" id="ARBA00022833"/>
    </source>
</evidence>
<dbReference type="InterPro" id="IPR006121">
    <property type="entry name" value="HMA_dom"/>
</dbReference>
<evidence type="ECO:0000256" key="6">
    <source>
        <dbReference type="ARBA" id="ARBA00022553"/>
    </source>
</evidence>
<dbReference type="InterPro" id="IPR051014">
    <property type="entry name" value="Cation_Transport_ATPase_IB"/>
</dbReference>
<organism evidence="21 22">
    <name type="scientific">Priestia megaterium</name>
    <name type="common">Bacillus megaterium</name>
    <dbReference type="NCBI Taxonomy" id="1404"/>
    <lineage>
        <taxon>Bacteria</taxon>
        <taxon>Bacillati</taxon>
        <taxon>Bacillota</taxon>
        <taxon>Bacilli</taxon>
        <taxon>Bacillales</taxon>
        <taxon>Bacillaceae</taxon>
        <taxon>Priestia</taxon>
    </lineage>
</organism>
<dbReference type="Gene3D" id="2.70.150.10">
    <property type="entry name" value="Calcium-transporting ATPase, cytoplasmic transduction domain A"/>
    <property type="match status" value="1"/>
</dbReference>
<comment type="subcellular location">
    <subcellularLocation>
        <location evidence="1">Cell membrane</location>
        <topology evidence="1">Multi-pass membrane protein</topology>
    </subcellularLocation>
</comment>
<keyword evidence="8 19" id="KW-0479">Metal-binding</keyword>
<dbReference type="SUPFAM" id="SSF55008">
    <property type="entry name" value="HMA, heavy metal-associated domain"/>
    <property type="match status" value="2"/>
</dbReference>
<keyword evidence="5" id="KW-0104">Cadmium</keyword>
<dbReference type="PRINTS" id="PR00119">
    <property type="entry name" value="CATATPASE"/>
</dbReference>
<dbReference type="GO" id="GO:0008551">
    <property type="term" value="F:P-type cadmium transporter activity"/>
    <property type="evidence" value="ECO:0007669"/>
    <property type="project" value="UniProtKB-EC"/>
</dbReference>
<keyword evidence="7 19" id="KW-0812">Transmembrane</keyword>
<evidence type="ECO:0000256" key="18">
    <source>
        <dbReference type="ARBA" id="ARBA00049338"/>
    </source>
</evidence>
<gene>
    <name evidence="21" type="primary">cadA</name>
    <name evidence="21" type="ORF">CIB87_06370</name>
</gene>
<feature type="transmembrane region" description="Helical" evidence="19">
    <location>
        <begin position="212"/>
        <end position="231"/>
    </location>
</feature>
<dbReference type="Gene3D" id="3.40.1110.10">
    <property type="entry name" value="Calcium-transporting ATPase, cytoplasmic domain N"/>
    <property type="match status" value="1"/>
</dbReference>
<evidence type="ECO:0000256" key="9">
    <source>
        <dbReference type="ARBA" id="ARBA00022741"/>
    </source>
</evidence>
<dbReference type="FunFam" id="2.70.150.10:FF:000002">
    <property type="entry name" value="Copper-transporting ATPase 1, putative"/>
    <property type="match status" value="1"/>
</dbReference>
<keyword evidence="15" id="KW-0406">Ion transport</keyword>
<dbReference type="SUPFAM" id="SSF81665">
    <property type="entry name" value="Calcium ATPase, transmembrane domain M"/>
    <property type="match status" value="1"/>
</dbReference>
<dbReference type="RefSeq" id="WP_114894889.1">
    <property type="nucleotide sequence ID" value="NZ_CP022674.1"/>
</dbReference>
<dbReference type="InterPro" id="IPR027256">
    <property type="entry name" value="P-typ_ATPase_IB"/>
</dbReference>
<dbReference type="Gene3D" id="3.40.50.1000">
    <property type="entry name" value="HAD superfamily/HAD-like"/>
    <property type="match status" value="1"/>
</dbReference>
<dbReference type="InterPro" id="IPR023298">
    <property type="entry name" value="ATPase_P-typ_TM_dom_sf"/>
</dbReference>
<dbReference type="InterPro" id="IPR044492">
    <property type="entry name" value="P_typ_ATPase_HD_dom"/>
</dbReference>
<keyword evidence="13" id="KW-1278">Translocase</keyword>
<comment type="similarity">
    <text evidence="2 19">Belongs to the cation transport ATPase (P-type) (TC 3.A.3) family. Type IB subfamily.</text>
</comment>
<dbReference type="GO" id="GO:0005886">
    <property type="term" value="C:plasma membrane"/>
    <property type="evidence" value="ECO:0007669"/>
    <property type="project" value="UniProtKB-SubCell"/>
</dbReference>
<dbReference type="InterPro" id="IPR036412">
    <property type="entry name" value="HAD-like_sf"/>
</dbReference>
<dbReference type="Pfam" id="PF00702">
    <property type="entry name" value="Hydrolase"/>
    <property type="match status" value="1"/>
</dbReference>
<dbReference type="CDD" id="cd07548">
    <property type="entry name" value="P-type_ATPase-Cd_Zn_Co_like"/>
    <property type="match status" value="1"/>
</dbReference>
<feature type="transmembrane region" description="Helical" evidence="19">
    <location>
        <begin position="412"/>
        <end position="432"/>
    </location>
</feature>
<dbReference type="CDD" id="cd00371">
    <property type="entry name" value="HMA"/>
    <property type="match status" value="2"/>
</dbReference>
<dbReference type="EMBL" id="CP022674">
    <property type="protein sequence ID" value="AXI28655.1"/>
    <property type="molecule type" value="Genomic_DNA"/>
</dbReference>
<dbReference type="InterPro" id="IPR023299">
    <property type="entry name" value="ATPase_P-typ_cyto_dom_N"/>
</dbReference>
<dbReference type="InterPro" id="IPR001757">
    <property type="entry name" value="P_typ_ATPase"/>
</dbReference>
<keyword evidence="3" id="KW-0813">Transport</keyword>
<evidence type="ECO:0000259" key="20">
    <source>
        <dbReference type="PROSITE" id="PS50846"/>
    </source>
</evidence>
<comment type="catalytic activity">
    <reaction evidence="17">
        <text>Zn(2+)(in) + ATP + H2O = Zn(2+)(out) + ADP + phosphate + H(+)</text>
        <dbReference type="Rhea" id="RHEA:20621"/>
        <dbReference type="ChEBI" id="CHEBI:15377"/>
        <dbReference type="ChEBI" id="CHEBI:15378"/>
        <dbReference type="ChEBI" id="CHEBI:29105"/>
        <dbReference type="ChEBI" id="CHEBI:30616"/>
        <dbReference type="ChEBI" id="CHEBI:43474"/>
        <dbReference type="ChEBI" id="CHEBI:456216"/>
        <dbReference type="EC" id="7.2.2.12"/>
    </reaction>
</comment>
<evidence type="ECO:0000256" key="5">
    <source>
        <dbReference type="ARBA" id="ARBA00022539"/>
    </source>
</evidence>
<reference evidence="21 22" key="1">
    <citation type="submission" date="2017-07" db="EMBL/GenBank/DDBJ databases">
        <title>Isolation and development of strain Bacillus megaterium SR7 for enhanced growth and metabolite production under supercritical carbon dioxide.</title>
        <authorList>
            <person name="Freedman A.J.E."/>
            <person name="Peet K.C."/>
            <person name="Boock J.T."/>
            <person name="Penn K."/>
            <person name="Prather K.L.J."/>
            <person name="Thompson J.R."/>
        </authorList>
    </citation>
    <scope>NUCLEOTIDE SEQUENCE [LARGE SCALE GENOMIC DNA]</scope>
    <source>
        <strain evidence="21 22">SR7</strain>
    </source>
</reference>
<feature type="domain" description="HMA" evidence="20">
    <location>
        <begin position="88"/>
        <end position="157"/>
    </location>
</feature>
<dbReference type="PROSITE" id="PS01047">
    <property type="entry name" value="HMA_1"/>
    <property type="match status" value="2"/>
</dbReference>
<dbReference type="SFLD" id="SFLDF00027">
    <property type="entry name" value="p-type_atpase"/>
    <property type="match status" value="1"/>
</dbReference>
<evidence type="ECO:0000313" key="21">
    <source>
        <dbReference type="EMBL" id="AXI28655.1"/>
    </source>
</evidence>
<dbReference type="PRINTS" id="PR00941">
    <property type="entry name" value="CDATPASE"/>
</dbReference>
<dbReference type="NCBIfam" id="TIGR01494">
    <property type="entry name" value="ATPase_P-type"/>
    <property type="match status" value="1"/>
</dbReference>
<keyword evidence="6" id="KW-0597">Phosphoprotein</keyword>
<keyword evidence="11 19" id="KW-0067">ATP-binding</keyword>
<feature type="transmembrane region" description="Helical" evidence="19">
    <location>
        <begin position="444"/>
        <end position="471"/>
    </location>
</feature>
<feature type="domain" description="HMA" evidence="20">
    <location>
        <begin position="8"/>
        <end position="76"/>
    </location>
</feature>
<dbReference type="Proteomes" id="UP000253834">
    <property type="component" value="Chromosome"/>
</dbReference>
<dbReference type="SUPFAM" id="SSF56784">
    <property type="entry name" value="HAD-like"/>
    <property type="match status" value="1"/>
</dbReference>
<evidence type="ECO:0000256" key="13">
    <source>
        <dbReference type="ARBA" id="ARBA00022967"/>
    </source>
</evidence>
<dbReference type="InterPro" id="IPR023214">
    <property type="entry name" value="HAD_sf"/>
</dbReference>
<dbReference type="InterPro" id="IPR017969">
    <property type="entry name" value="Heavy-metal-associated_CS"/>
</dbReference>
<evidence type="ECO:0000256" key="12">
    <source>
        <dbReference type="ARBA" id="ARBA00022842"/>
    </source>
</evidence>
<sequence length="795" mass="86402">MEEQRQKARRELILEGLDCANCALKIENGIKKVEGVSSCSVNFATKTLTLETDNVQEELVISEAKKRIRKLEPDINIQEKSTVIGNSPTRTLYLKGLDCANCSAKIEQGVGKLYGVRSSTVDFVSKKLIIETSNPEQMDYIENEAKKMVKKLEPEIEVISENHGHQEGNNHSHNHSHNHGSENTKKMFVRLGIGAILAGIGMLAPVSGIAELGLFLLAYIIIGGDIVLRAVKNIIRGQVFDEHFLMALATIGAFAIKQYPEGVAVMFFYQVGELFQSIAVNRSRKSISALMDIRPDSANVKRGSEFVTVSPENVNIGDILLIKPGQRVPLDGKVLFGDSMMDTSALTGESVPREVEVGSDVLSGFINKNGALTVEVTKGFKESTVSKILELVQNASSRKAPTENFITKFARYYTPVVVIVAAALAILPPLVISGTTFSDWIYRALVFLVISCPCALVVSIPLGFFGGIGAASKTGILVKGSNYLEALNDVKYVVFDKTGTLTKGVFKVTSIRPTFNFTKEQVLEYAALAEVHSNHPIAESIRKAYGKKIDEATIQEYNEISGHGIQIVMDGKNILAGNAKLMNKEHIPFQQPDEIGTIVHVAIDNQYAGYIGISDEVKEDANQAIQALKALGIKKTVMLTGDAKTVGDSVGKQLGLDEVHSELLPQHKVEKMENLDKEKSPKEKIIFVGDGINDTPVLARADVGIAMGGLGSDAAIEAADIVIMTDEPSKIPTAIGIAKRTRRIVWQNILFALGVKVIFLLLGAFGIATMWEAVFSDVGVTLLAVLNAMRVLRLK</sequence>
<dbReference type="AlphaFoldDB" id="A0AA86HYB6"/>
<dbReference type="SFLD" id="SFLDG00002">
    <property type="entry name" value="C1.7:_P-type_atpase_like"/>
    <property type="match status" value="1"/>
</dbReference>
<evidence type="ECO:0000313" key="22">
    <source>
        <dbReference type="Proteomes" id="UP000253834"/>
    </source>
</evidence>
<dbReference type="Pfam" id="PF00122">
    <property type="entry name" value="E1-E2_ATPase"/>
    <property type="match status" value="1"/>
</dbReference>
<dbReference type="GO" id="GO:0016887">
    <property type="term" value="F:ATP hydrolysis activity"/>
    <property type="evidence" value="ECO:0007669"/>
    <property type="project" value="InterPro"/>
</dbReference>
<feature type="transmembrane region" description="Helical" evidence="19">
    <location>
        <begin position="187"/>
        <end position="206"/>
    </location>
</feature>
<dbReference type="PROSITE" id="PS50846">
    <property type="entry name" value="HMA_2"/>
    <property type="match status" value="2"/>
</dbReference>
<keyword evidence="10" id="KW-0862">Zinc</keyword>
<dbReference type="GO" id="GO:0016463">
    <property type="term" value="F:P-type zinc transporter activity"/>
    <property type="evidence" value="ECO:0007669"/>
    <property type="project" value="UniProtKB-EC"/>
</dbReference>
<dbReference type="NCBIfam" id="TIGR01512">
    <property type="entry name" value="ATPase-IB2_Cd"/>
    <property type="match status" value="1"/>
</dbReference>
<dbReference type="PANTHER" id="PTHR48085:SF5">
    <property type="entry name" value="CADMIUM_ZINC-TRANSPORTING ATPASE HMA4-RELATED"/>
    <property type="match status" value="1"/>
</dbReference>
<dbReference type="PANTHER" id="PTHR48085">
    <property type="entry name" value="CADMIUM/ZINC-TRANSPORTING ATPASE HMA2-RELATED"/>
    <property type="match status" value="1"/>
</dbReference>
<evidence type="ECO:0000256" key="17">
    <source>
        <dbReference type="ARBA" id="ARBA00047308"/>
    </source>
</evidence>
<evidence type="ECO:0000256" key="2">
    <source>
        <dbReference type="ARBA" id="ARBA00006024"/>
    </source>
</evidence>
<keyword evidence="9 19" id="KW-0547">Nucleotide-binding</keyword>
<dbReference type="SUPFAM" id="SSF81653">
    <property type="entry name" value="Calcium ATPase, transduction domain A"/>
    <property type="match status" value="1"/>
</dbReference>
<evidence type="ECO:0000256" key="8">
    <source>
        <dbReference type="ARBA" id="ARBA00022723"/>
    </source>
</evidence>
<dbReference type="InterPro" id="IPR018303">
    <property type="entry name" value="ATPase_P-typ_P_site"/>
</dbReference>
<evidence type="ECO:0000256" key="16">
    <source>
        <dbReference type="ARBA" id="ARBA00023136"/>
    </source>
</evidence>
<dbReference type="Gene3D" id="3.30.70.100">
    <property type="match status" value="2"/>
</dbReference>
<keyword evidence="4 19" id="KW-1003">Cell membrane</keyword>
<comment type="catalytic activity">
    <reaction evidence="18">
        <text>Cd(2+)(in) + ATP + H2O = Cd(2+)(out) + ADP + phosphate + H(+)</text>
        <dbReference type="Rhea" id="RHEA:12132"/>
        <dbReference type="ChEBI" id="CHEBI:15377"/>
        <dbReference type="ChEBI" id="CHEBI:15378"/>
        <dbReference type="ChEBI" id="CHEBI:30616"/>
        <dbReference type="ChEBI" id="CHEBI:43474"/>
        <dbReference type="ChEBI" id="CHEBI:48775"/>
        <dbReference type="ChEBI" id="CHEBI:456216"/>
        <dbReference type="EC" id="7.2.2.21"/>
    </reaction>
</comment>
<protein>
    <submittedName>
        <fullName evidence="21">Cadmium-translocating P-type ATPase</fullName>
    </submittedName>
</protein>
<dbReference type="PROSITE" id="PS00154">
    <property type="entry name" value="ATPASE_E1_E2"/>
    <property type="match status" value="1"/>
</dbReference>
<evidence type="ECO:0000256" key="1">
    <source>
        <dbReference type="ARBA" id="ARBA00004651"/>
    </source>
</evidence>
<dbReference type="Pfam" id="PF00403">
    <property type="entry name" value="HMA"/>
    <property type="match status" value="2"/>
</dbReference>
<evidence type="ECO:0000256" key="11">
    <source>
        <dbReference type="ARBA" id="ARBA00022840"/>
    </source>
</evidence>
<keyword evidence="12" id="KW-0460">Magnesium</keyword>
<keyword evidence="16 19" id="KW-0472">Membrane</keyword>
<evidence type="ECO:0000256" key="15">
    <source>
        <dbReference type="ARBA" id="ARBA00023065"/>
    </source>
</evidence>
<dbReference type="NCBIfam" id="TIGR01525">
    <property type="entry name" value="ATPase-IB_hvy"/>
    <property type="match status" value="1"/>
</dbReference>
<evidence type="ECO:0000256" key="3">
    <source>
        <dbReference type="ARBA" id="ARBA00022448"/>
    </source>
</evidence>
<feature type="transmembrane region" description="Helical" evidence="19">
    <location>
        <begin position="749"/>
        <end position="768"/>
    </location>
</feature>
<evidence type="ECO:0000256" key="4">
    <source>
        <dbReference type="ARBA" id="ARBA00022475"/>
    </source>
</evidence>